<dbReference type="Gene3D" id="2.130.10.10">
    <property type="entry name" value="YVTN repeat-like/Quinoprotein amine dehydrogenase"/>
    <property type="match status" value="1"/>
</dbReference>
<feature type="non-terminal residue" evidence="7">
    <location>
        <position position="1"/>
    </location>
</feature>
<keyword evidence="2 5" id="KW-0853">WD repeat</keyword>
<feature type="compositionally biased region" description="Acidic residues" evidence="6">
    <location>
        <begin position="367"/>
        <end position="376"/>
    </location>
</feature>
<organism evidence="7 8">
    <name type="scientific">Thamnocephalis sphaerospora</name>
    <dbReference type="NCBI Taxonomy" id="78915"/>
    <lineage>
        <taxon>Eukaryota</taxon>
        <taxon>Fungi</taxon>
        <taxon>Fungi incertae sedis</taxon>
        <taxon>Zoopagomycota</taxon>
        <taxon>Zoopagomycotina</taxon>
        <taxon>Zoopagomycetes</taxon>
        <taxon>Zoopagales</taxon>
        <taxon>Sigmoideomycetaceae</taxon>
        <taxon>Thamnocephalis</taxon>
    </lineage>
</organism>
<sequence length="376" mass="41032">LYTGSKDGSIVKWDLSLSKKVKVFPGGRKGTSGFPGHTDHVLALAVSSDGRYMASGGRDRAIHIWSVQDDKLLTTFRQHKDGISGLVFRKGSNQLYSASLDRSVKVWNIDQLSYIETLFGHQDVINAIDALAKEHCMTAGARDRTIRLWKIVEETQLVFRGGGSGVKKSAQTETNAETAAVPEDPVLEGSVDCVAMVNEEYFVTGGDSGMIALWHTGRKRPVFSQPMAHGLDEESGSKQPRWITAVTALRYSDLFATGSWDGVVRLWQISADMRQFSLVGTIAMPGFVNSLQFVEPQSNALASSAGILLVAGLGQEHRFGRWLRLGKAKNAARVVQLTWRKGATVPQAAALRHGVKRRRRATHGSDSDEGVDIGDL</sequence>
<dbReference type="InterPro" id="IPR020472">
    <property type="entry name" value="WD40_PAC1"/>
</dbReference>
<feature type="repeat" description="WD" evidence="5">
    <location>
        <begin position="76"/>
        <end position="117"/>
    </location>
</feature>
<dbReference type="PROSITE" id="PS50082">
    <property type="entry name" value="WD_REPEATS_2"/>
    <property type="match status" value="4"/>
</dbReference>
<feature type="compositionally biased region" description="Basic residues" evidence="6">
    <location>
        <begin position="353"/>
        <end position="362"/>
    </location>
</feature>
<dbReference type="PROSITE" id="PS00678">
    <property type="entry name" value="WD_REPEATS_1"/>
    <property type="match status" value="1"/>
</dbReference>
<dbReference type="GO" id="GO:0034511">
    <property type="term" value="F:U3 snoRNA binding"/>
    <property type="evidence" value="ECO:0007669"/>
    <property type="project" value="InterPro"/>
</dbReference>
<dbReference type="InterPro" id="IPR039241">
    <property type="entry name" value="Rrp9-like"/>
</dbReference>
<evidence type="ECO:0000256" key="6">
    <source>
        <dbReference type="SAM" id="MobiDB-lite"/>
    </source>
</evidence>
<dbReference type="Proteomes" id="UP000271241">
    <property type="component" value="Unassembled WGS sequence"/>
</dbReference>
<dbReference type="SUPFAM" id="SSF50978">
    <property type="entry name" value="WD40 repeat-like"/>
    <property type="match status" value="1"/>
</dbReference>
<dbReference type="PROSITE" id="PS50294">
    <property type="entry name" value="WD_REPEATS_REGION"/>
    <property type="match status" value="3"/>
</dbReference>
<feature type="region of interest" description="Disordered" evidence="6">
    <location>
        <begin position="353"/>
        <end position="376"/>
    </location>
</feature>
<dbReference type="PRINTS" id="PR00320">
    <property type="entry name" value="GPROTEINBRPT"/>
</dbReference>
<dbReference type="STRING" id="78915.A0A4P9XKX3"/>
<evidence type="ECO:0000313" key="8">
    <source>
        <dbReference type="Proteomes" id="UP000271241"/>
    </source>
</evidence>
<name>A0A4P9XKX3_9FUNG</name>
<dbReference type="PANTHER" id="PTHR19865:SF0">
    <property type="entry name" value="U3 SMALL NUCLEOLAR RNA-INTERACTING PROTEIN 2"/>
    <property type="match status" value="1"/>
</dbReference>
<feature type="repeat" description="WD" evidence="5">
    <location>
        <begin position="1"/>
        <end position="23"/>
    </location>
</feature>
<comment type="subcellular location">
    <subcellularLocation>
        <location evidence="1">Nucleus</location>
    </subcellularLocation>
</comment>
<dbReference type="SMART" id="SM00320">
    <property type="entry name" value="WD40"/>
    <property type="match status" value="5"/>
</dbReference>
<reference evidence="8" key="1">
    <citation type="journal article" date="2018" name="Nat. Microbiol.">
        <title>Leveraging single-cell genomics to expand the fungal tree of life.</title>
        <authorList>
            <person name="Ahrendt S.R."/>
            <person name="Quandt C.A."/>
            <person name="Ciobanu D."/>
            <person name="Clum A."/>
            <person name="Salamov A."/>
            <person name="Andreopoulos B."/>
            <person name="Cheng J.F."/>
            <person name="Woyke T."/>
            <person name="Pelin A."/>
            <person name="Henrissat B."/>
            <person name="Reynolds N.K."/>
            <person name="Benny G.L."/>
            <person name="Smith M.E."/>
            <person name="James T.Y."/>
            <person name="Grigoriev I.V."/>
        </authorList>
    </citation>
    <scope>NUCLEOTIDE SEQUENCE [LARGE SCALE GENOMIC DNA]</scope>
    <source>
        <strain evidence="8">RSA 1356</strain>
    </source>
</reference>
<evidence type="ECO:0000256" key="1">
    <source>
        <dbReference type="ARBA" id="ARBA00004123"/>
    </source>
</evidence>
<feature type="repeat" description="WD" evidence="5">
    <location>
        <begin position="118"/>
        <end position="151"/>
    </location>
</feature>
<dbReference type="InterPro" id="IPR019775">
    <property type="entry name" value="WD40_repeat_CS"/>
</dbReference>
<evidence type="ECO:0000256" key="3">
    <source>
        <dbReference type="ARBA" id="ARBA00022737"/>
    </source>
</evidence>
<dbReference type="FunFam" id="2.130.10.10:FF:000899">
    <property type="entry name" value="Chromosome 15, whole genome shotgun sequence"/>
    <property type="match status" value="1"/>
</dbReference>
<dbReference type="Pfam" id="PF00400">
    <property type="entry name" value="WD40"/>
    <property type="match status" value="4"/>
</dbReference>
<dbReference type="EMBL" id="KZ992878">
    <property type="protein sequence ID" value="RKP06468.1"/>
    <property type="molecule type" value="Genomic_DNA"/>
</dbReference>
<dbReference type="InterPro" id="IPR036322">
    <property type="entry name" value="WD40_repeat_dom_sf"/>
</dbReference>
<dbReference type="InterPro" id="IPR015943">
    <property type="entry name" value="WD40/YVTN_repeat-like_dom_sf"/>
</dbReference>
<dbReference type="AlphaFoldDB" id="A0A4P9XKX3"/>
<keyword evidence="4" id="KW-0539">Nucleus</keyword>
<keyword evidence="3" id="KW-0677">Repeat</keyword>
<dbReference type="PANTHER" id="PTHR19865">
    <property type="entry name" value="U3 SMALL NUCLEOLAR RNA INTERACTING PROTEIN 2"/>
    <property type="match status" value="1"/>
</dbReference>
<feature type="repeat" description="WD" evidence="5">
    <location>
        <begin position="34"/>
        <end position="75"/>
    </location>
</feature>
<evidence type="ECO:0000256" key="2">
    <source>
        <dbReference type="ARBA" id="ARBA00022574"/>
    </source>
</evidence>
<dbReference type="GO" id="GO:0032040">
    <property type="term" value="C:small-subunit processome"/>
    <property type="evidence" value="ECO:0007669"/>
    <property type="project" value="TreeGrafter"/>
</dbReference>
<evidence type="ECO:0000256" key="5">
    <source>
        <dbReference type="PROSITE-ProRule" id="PRU00221"/>
    </source>
</evidence>
<accession>A0A4P9XKX3</accession>
<evidence type="ECO:0000313" key="7">
    <source>
        <dbReference type="EMBL" id="RKP06468.1"/>
    </source>
</evidence>
<gene>
    <name evidence="7" type="ORF">THASP1DRAFT_18462</name>
</gene>
<dbReference type="InterPro" id="IPR001680">
    <property type="entry name" value="WD40_rpt"/>
</dbReference>
<dbReference type="OrthoDB" id="189968at2759"/>
<evidence type="ECO:0000256" key="4">
    <source>
        <dbReference type="ARBA" id="ARBA00023242"/>
    </source>
</evidence>
<protein>
    <submittedName>
        <fullName evidence="7">WD40-repeat-containing domain protein</fullName>
    </submittedName>
</protein>
<keyword evidence="8" id="KW-1185">Reference proteome</keyword>
<proteinExistence type="predicted"/>